<protein>
    <recommendedName>
        <fullName evidence="2">DUF112 domain-containing protein</fullName>
    </recommendedName>
</protein>
<keyword evidence="1" id="KW-0812">Transmembrane</keyword>
<evidence type="ECO:0000259" key="2">
    <source>
        <dbReference type="Pfam" id="PF01970"/>
    </source>
</evidence>
<feature type="transmembrane region" description="Helical" evidence="1">
    <location>
        <begin position="198"/>
        <end position="216"/>
    </location>
</feature>
<feature type="transmembrane region" description="Helical" evidence="1">
    <location>
        <begin position="20"/>
        <end position="48"/>
    </location>
</feature>
<feature type="transmembrane region" description="Helical" evidence="1">
    <location>
        <begin position="169"/>
        <end position="186"/>
    </location>
</feature>
<keyword evidence="1" id="KW-0472">Membrane</keyword>
<reference evidence="3 4" key="1">
    <citation type="submission" date="2019-07" db="EMBL/GenBank/DDBJ databases">
        <title>Whole genome shotgun sequence of Agrococcus baldri NBRC 103055.</title>
        <authorList>
            <person name="Hosoyama A."/>
            <person name="Uohara A."/>
            <person name="Ohji S."/>
            <person name="Ichikawa N."/>
        </authorList>
    </citation>
    <scope>NUCLEOTIDE SEQUENCE [LARGE SCALE GENOMIC DNA]</scope>
    <source>
        <strain evidence="3 4">NBRC 103055</strain>
    </source>
</reference>
<dbReference type="EMBL" id="BJUU01000003">
    <property type="protein sequence ID" value="GEK79539.1"/>
    <property type="molecule type" value="Genomic_DNA"/>
</dbReference>
<dbReference type="Pfam" id="PF01970">
    <property type="entry name" value="TctA"/>
    <property type="match status" value="1"/>
</dbReference>
<feature type="transmembrane region" description="Helical" evidence="1">
    <location>
        <begin position="386"/>
        <end position="404"/>
    </location>
</feature>
<feature type="transmembrane region" description="Helical" evidence="1">
    <location>
        <begin position="105"/>
        <end position="135"/>
    </location>
</feature>
<feature type="transmembrane region" description="Helical" evidence="1">
    <location>
        <begin position="318"/>
        <end position="342"/>
    </location>
</feature>
<name>A0AA87RF16_9MICO</name>
<keyword evidence="4" id="KW-1185">Reference proteome</keyword>
<evidence type="ECO:0000313" key="4">
    <source>
        <dbReference type="Proteomes" id="UP000321749"/>
    </source>
</evidence>
<evidence type="ECO:0000256" key="1">
    <source>
        <dbReference type="SAM" id="Phobius"/>
    </source>
</evidence>
<feature type="transmembrane region" description="Helical" evidence="1">
    <location>
        <begin position="354"/>
        <end position="374"/>
    </location>
</feature>
<dbReference type="PANTHER" id="PTHR35342:SF5">
    <property type="entry name" value="TRICARBOXYLIC TRANSPORT PROTEIN"/>
    <property type="match status" value="1"/>
</dbReference>
<gene>
    <name evidence="3" type="ORF">ABA31_08900</name>
</gene>
<keyword evidence="1" id="KW-1133">Transmembrane helix</keyword>
<proteinExistence type="predicted"/>
<dbReference type="AlphaFoldDB" id="A0AA87RF16"/>
<comment type="caution">
    <text evidence="3">The sequence shown here is derived from an EMBL/GenBank/DDBJ whole genome shotgun (WGS) entry which is preliminary data.</text>
</comment>
<dbReference type="InterPro" id="IPR002823">
    <property type="entry name" value="DUF112_TM"/>
</dbReference>
<feature type="domain" description="DUF112" evidence="2">
    <location>
        <begin position="19"/>
        <end position="437"/>
    </location>
</feature>
<feature type="transmembrane region" description="Helical" evidence="1">
    <location>
        <begin position="466"/>
        <end position="486"/>
    </location>
</feature>
<dbReference type="RefSeq" id="WP_146792997.1">
    <property type="nucleotide sequence ID" value="NZ_BJUU01000003.1"/>
</dbReference>
<evidence type="ECO:0000313" key="3">
    <source>
        <dbReference type="EMBL" id="GEK79539.1"/>
    </source>
</evidence>
<feature type="transmembrane region" description="Helical" evidence="1">
    <location>
        <begin position="431"/>
        <end position="446"/>
    </location>
</feature>
<sequence>MTPDVILAGFGEILTLERLAIAFLGCFAGTFFGVLPGLGPVTAIAVLFPITTYLDPVSGILMLAAVYYGGMYGGSTTAILLNIPGEVSSLPAALEGYPLTKRGRAGAALATAAVSSFVAGVVGTIGVMIIGPTIARVALAFGPPEQFGLILFALTAISGLVAGSLVKGLAMAVLGILLSIVGYDAISGAQVMTFGSWTLAQGFSVVPVMIGLFGIGEILKTLVQRNADVVVAPVGSLLPTREERRAAVGPTARGTLQGFFLGLIPGMLPSITSFLNYSWERRRAERRGDSQFGKGAIQGIAGPEAANNGAAMGGFVPLFSLGIPTGPSMALILAALLVYGLVPGPMLFTQEAEFTAGVLASFLIANVILLVLNLPLVGLWAKIARVPFSIMGPIVIVCCLVGSLLERNSMFDVGVCAAFGFIALLLDRAKLPLAPLVMGFILGPSFQETMRQSFTMSPTFFVERPIFIAFALAAAATVAFAVVRAVRTARMQRASRDGALVRH</sequence>
<accession>A0AA87RF16</accession>
<feature type="transmembrane region" description="Helical" evidence="1">
    <location>
        <begin position="410"/>
        <end position="426"/>
    </location>
</feature>
<dbReference type="Proteomes" id="UP000321749">
    <property type="component" value="Unassembled WGS sequence"/>
</dbReference>
<feature type="transmembrane region" description="Helical" evidence="1">
    <location>
        <begin position="258"/>
        <end position="277"/>
    </location>
</feature>
<dbReference type="PANTHER" id="PTHR35342">
    <property type="entry name" value="TRICARBOXYLIC TRANSPORT PROTEIN"/>
    <property type="match status" value="1"/>
</dbReference>
<organism evidence="3 4">
    <name type="scientific">Agrococcus baldri</name>
    <dbReference type="NCBI Taxonomy" id="153730"/>
    <lineage>
        <taxon>Bacteria</taxon>
        <taxon>Bacillati</taxon>
        <taxon>Actinomycetota</taxon>
        <taxon>Actinomycetes</taxon>
        <taxon>Micrococcales</taxon>
        <taxon>Microbacteriaceae</taxon>
        <taxon>Agrococcus</taxon>
    </lineage>
</organism>